<dbReference type="NCBIfam" id="TIGR02547">
    <property type="entry name" value="casA_cse1"/>
    <property type="match status" value="1"/>
</dbReference>
<evidence type="ECO:0000313" key="2">
    <source>
        <dbReference type="Proteomes" id="UP000658127"/>
    </source>
</evidence>
<comment type="caution">
    <text evidence="1">The sequence shown here is derived from an EMBL/GenBank/DDBJ whole genome shotgun (WGS) entry which is preliminary data.</text>
</comment>
<reference evidence="2" key="1">
    <citation type="journal article" date="2019" name="Int. J. Syst. Evol. Microbiol.">
        <title>The Global Catalogue of Microorganisms (GCM) 10K type strain sequencing project: providing services to taxonomists for standard genome sequencing and annotation.</title>
        <authorList>
            <consortium name="The Broad Institute Genomics Platform"/>
            <consortium name="The Broad Institute Genome Sequencing Center for Infectious Disease"/>
            <person name="Wu L."/>
            <person name="Ma J."/>
        </authorList>
    </citation>
    <scope>NUCLEOTIDE SEQUENCE [LARGE SCALE GENOMIC DNA]</scope>
    <source>
        <strain evidence="2">CGMCC 4.7329</strain>
    </source>
</reference>
<dbReference type="InterPro" id="IPR013381">
    <property type="entry name" value="CRISPR-assoc_prot_Cse1"/>
</dbReference>
<dbReference type="Pfam" id="PF09481">
    <property type="entry name" value="CRISPR_Cse1"/>
    <property type="match status" value="1"/>
</dbReference>
<sequence>MPFDLRVEPAIPVFASAKAGSGPETVEWVGLRELLLNAHLYTDLAITSPPAAAGMLRVLFTIAARITGLDKATNRPEFEERRLDVAETGQFSVDAIDGYLYGEDLDGRWDLFDPVWPWLQDPRLAEQAERKSVNVLDPARPADNTPIWWQHTSNTHAPDIAAQYALQCLLAHHWYGSGGTGGTRTVGAVSDHHMSAGPLRGTVSFYPLGRSLFETLVAGIPSPGTAHGAGDDLAPWEVRDRHDPLAQPPEATWPGGLLTGQSRHAVLMVPTNDEASVRGCYLTWSYKNRHLPIADPYTIQDRTNDAWRARPARAARAVWRDLDALLADRDGQRRPAVLAATSTLPIDWQSALRVRVHGWDQDRQSTDRLVFTATTPELLRWSYENDPDAADGAAELHVAAEDVHDVLCTALRRAYKNLGTGSSSARKTDDIPWIAPAQTCYWPEAEALFWKLLEQRRFERTYRAFLGPALQAVDAATGHLGHHPSVARETAGVVTYLRRYVAKKNPPAKEDQ</sequence>
<organism evidence="1 2">
    <name type="scientific">Nocardia rhizosphaerihabitans</name>
    <dbReference type="NCBI Taxonomy" id="1691570"/>
    <lineage>
        <taxon>Bacteria</taxon>
        <taxon>Bacillati</taxon>
        <taxon>Actinomycetota</taxon>
        <taxon>Actinomycetes</taxon>
        <taxon>Mycobacteriales</taxon>
        <taxon>Nocardiaceae</taxon>
        <taxon>Nocardia</taxon>
    </lineage>
</organism>
<dbReference type="RefSeq" id="WP_189022622.1">
    <property type="nucleotide sequence ID" value="NZ_BMNE01000001.1"/>
</dbReference>
<name>A0ABQ2K5C0_9NOCA</name>
<dbReference type="EMBL" id="BMNE01000001">
    <property type="protein sequence ID" value="GGN66281.1"/>
    <property type="molecule type" value="Genomic_DNA"/>
</dbReference>
<keyword evidence="2" id="KW-1185">Reference proteome</keyword>
<evidence type="ECO:0008006" key="3">
    <source>
        <dbReference type="Google" id="ProtNLM"/>
    </source>
</evidence>
<gene>
    <name evidence="1" type="ORF">GCM10011610_01100</name>
</gene>
<protein>
    <recommendedName>
        <fullName evidence="3">Type I-E CRISPR-associated protein Cse1/CasA</fullName>
    </recommendedName>
</protein>
<proteinExistence type="predicted"/>
<dbReference type="Proteomes" id="UP000658127">
    <property type="component" value="Unassembled WGS sequence"/>
</dbReference>
<accession>A0ABQ2K5C0</accession>
<evidence type="ECO:0000313" key="1">
    <source>
        <dbReference type="EMBL" id="GGN66281.1"/>
    </source>
</evidence>